<keyword evidence="4" id="KW-1185">Reference proteome</keyword>
<feature type="coiled-coil region" evidence="1">
    <location>
        <begin position="437"/>
        <end position="665"/>
    </location>
</feature>
<keyword evidence="1" id="KW-0175">Coiled coil</keyword>
<dbReference type="OMA" id="NSIMIKG"/>
<dbReference type="Proteomes" id="UP000000600">
    <property type="component" value="Unassembled WGS sequence"/>
</dbReference>
<evidence type="ECO:0000256" key="2">
    <source>
        <dbReference type="SAM" id="MobiDB-lite"/>
    </source>
</evidence>
<dbReference type="HOGENOM" id="CLU_300818_0_0_1"/>
<evidence type="ECO:0008006" key="5">
    <source>
        <dbReference type="Google" id="ProtNLM"/>
    </source>
</evidence>
<proteinExistence type="predicted"/>
<protein>
    <recommendedName>
        <fullName evidence="5">C2 NT-type domain-containing protein</fullName>
    </recommendedName>
</protein>
<evidence type="ECO:0000313" key="4">
    <source>
        <dbReference type="Proteomes" id="UP000000600"/>
    </source>
</evidence>
<feature type="compositionally biased region" description="Polar residues" evidence="2">
    <location>
        <begin position="146"/>
        <end position="159"/>
    </location>
</feature>
<name>A0DRW8_PARTE</name>
<dbReference type="InParanoid" id="A0DRW8"/>
<sequence length="995" mass="118940">MLQINIEVQTVYFYIDSDNPHCNIQLNDCNNIELKLAITTVVLNNQLRCKCYEQQDIYEKVEILIPYNQRNKNKLKLIFYDNLIKFGEAIFNLDFYIEHNLSQISDRLSIQCDQNEEAQLTFIFEWQLIENQPEQNIQILDNCQSTSSPQSKEISQRNACYSPKRQEKSKKSSDDNRITHQSYIQWKDHKEQLKVQQEKKLKEPKPQSKVVITDDYVWSNQLRKPDLNVRVGSPPKRFATPTKQFKKIYCSINEQPKQTDLDLKDINDKMIVVKKQIQSMNQQNKKSDDEKRKYKTKLGSKQKYFQQEEIKTQSDDIVKSFSDRGWKQKIMSQNNENYDQFQLNTFNQVTEQQYPEHNTDPYQEIQILKQGLHQQDHKSRSPPKTKNQNQQVNHSPKSKTQHQDDNFKGTKQVDNGNFGGEKYEQFLRDYLDLQDKLQGSQIEFQLLSQTYQQLKEEYTQVVYQNQKYYQQIQSLQQQFQQKINSIDQSSQQVQYIQAQPNQKLQQQQQGQQQQQQLLLQQQQQQYQQSQQQQQQQQQQLLQQQQQQYQQQQLQQQQQQQQQQQYQQQTQQNQQYQNQQSQNQQYLQQLSQQQQNIDFLKKENELIQRENTMLKQNYELLQQNLQVLQHEKEKNEFEIQNHKNSLKILNQELENLQKKLDLVNNQQQSHVTPIQANTAKFDLRTDIQQINQLKTKLENSELISQGLREELNSLKQSYVQQEKESQNLKKQVDNQSQMIESLEEEIQRSKEQLEQKKQEIIRLEAFSNKENTNDVIDGYKQVVRNKQQELNNKDEEIKQLKQRNKQLESEYKEEQENNQIMVQQLNLQLKQIITRQSKQLITVVKRTQRFRITILVNNSLIIRQDQEQKNFVQYCQEFSFKPSMIKGEDFENQNDILQQEVNQLRQEINQFILQKQKDDIKIKGLSEELEIQKNITSYQENEQLKLKNELTATEAQLLTQKQKIADILNSIMIKGDAKLMDGLEKLIQNKGLVSLK</sequence>
<dbReference type="KEGG" id="ptm:GSPATT00019489001"/>
<dbReference type="EMBL" id="CT868552">
    <property type="protein sequence ID" value="CAK85785.1"/>
    <property type="molecule type" value="Genomic_DNA"/>
</dbReference>
<feature type="coiled-coil region" evidence="1">
    <location>
        <begin position="886"/>
        <end position="913"/>
    </location>
</feature>
<feature type="region of interest" description="Disordered" evidence="2">
    <location>
        <begin position="370"/>
        <end position="417"/>
    </location>
</feature>
<evidence type="ECO:0000256" key="1">
    <source>
        <dbReference type="SAM" id="Coils"/>
    </source>
</evidence>
<reference evidence="3 4" key="1">
    <citation type="journal article" date="2006" name="Nature">
        <title>Global trends of whole-genome duplications revealed by the ciliate Paramecium tetraurelia.</title>
        <authorList>
            <consortium name="Genoscope"/>
            <person name="Aury J.-M."/>
            <person name="Jaillon O."/>
            <person name="Duret L."/>
            <person name="Noel B."/>
            <person name="Jubin C."/>
            <person name="Porcel B.M."/>
            <person name="Segurens B."/>
            <person name="Daubin V."/>
            <person name="Anthouard V."/>
            <person name="Aiach N."/>
            <person name="Arnaiz O."/>
            <person name="Billaut A."/>
            <person name="Beisson J."/>
            <person name="Blanc I."/>
            <person name="Bouhouche K."/>
            <person name="Camara F."/>
            <person name="Duharcourt S."/>
            <person name="Guigo R."/>
            <person name="Gogendeau D."/>
            <person name="Katinka M."/>
            <person name="Keller A.-M."/>
            <person name="Kissmehl R."/>
            <person name="Klotz C."/>
            <person name="Koll F."/>
            <person name="Le Moue A."/>
            <person name="Lepere C."/>
            <person name="Malinsky S."/>
            <person name="Nowacki M."/>
            <person name="Nowak J.K."/>
            <person name="Plattner H."/>
            <person name="Poulain J."/>
            <person name="Ruiz F."/>
            <person name="Serrano V."/>
            <person name="Zagulski M."/>
            <person name="Dessen P."/>
            <person name="Betermier M."/>
            <person name="Weissenbach J."/>
            <person name="Scarpelli C."/>
            <person name="Schachter V."/>
            <person name="Sperling L."/>
            <person name="Meyer E."/>
            <person name="Cohen J."/>
            <person name="Wincker P."/>
        </authorList>
    </citation>
    <scope>NUCLEOTIDE SEQUENCE [LARGE SCALE GENOMIC DNA]</scope>
    <source>
        <strain evidence="3 4">Stock d4-2</strain>
    </source>
</reference>
<dbReference type="AlphaFoldDB" id="A0DRW8"/>
<dbReference type="RefSeq" id="XP_001453182.1">
    <property type="nucleotide sequence ID" value="XM_001453145.1"/>
</dbReference>
<feature type="region of interest" description="Disordered" evidence="2">
    <location>
        <begin position="146"/>
        <end position="178"/>
    </location>
</feature>
<dbReference type="GeneID" id="5038960"/>
<feature type="compositionally biased region" description="Polar residues" evidence="2">
    <location>
        <begin position="382"/>
        <end position="395"/>
    </location>
</feature>
<feature type="compositionally biased region" description="Basic and acidic residues" evidence="2">
    <location>
        <begin position="164"/>
        <end position="178"/>
    </location>
</feature>
<gene>
    <name evidence="3" type="ORF">GSPATT00019489001</name>
</gene>
<feature type="coiled-coil region" evidence="1">
    <location>
        <begin position="689"/>
        <end position="823"/>
    </location>
</feature>
<organism evidence="3 4">
    <name type="scientific">Paramecium tetraurelia</name>
    <dbReference type="NCBI Taxonomy" id="5888"/>
    <lineage>
        <taxon>Eukaryota</taxon>
        <taxon>Sar</taxon>
        <taxon>Alveolata</taxon>
        <taxon>Ciliophora</taxon>
        <taxon>Intramacronucleata</taxon>
        <taxon>Oligohymenophorea</taxon>
        <taxon>Peniculida</taxon>
        <taxon>Parameciidae</taxon>
        <taxon>Paramecium</taxon>
    </lineage>
</organism>
<evidence type="ECO:0000313" key="3">
    <source>
        <dbReference type="EMBL" id="CAK85785.1"/>
    </source>
</evidence>
<dbReference type="OrthoDB" id="309429at2759"/>
<accession>A0DRW8</accession>
<feature type="region of interest" description="Disordered" evidence="2">
    <location>
        <begin position="278"/>
        <end position="299"/>
    </location>
</feature>